<evidence type="ECO:0000313" key="5">
    <source>
        <dbReference type="EMBL" id="KAF7316131.1"/>
    </source>
</evidence>
<feature type="domain" description="Peptidase A1" evidence="4">
    <location>
        <begin position="64"/>
        <end position="417"/>
    </location>
</feature>
<feature type="compositionally biased region" description="Basic and acidic residues" evidence="2">
    <location>
        <begin position="661"/>
        <end position="674"/>
    </location>
</feature>
<dbReference type="GeneID" id="59340760"/>
<dbReference type="EMBL" id="JACAZF010000001">
    <property type="protein sequence ID" value="KAF7316131.1"/>
    <property type="molecule type" value="Genomic_DNA"/>
</dbReference>
<evidence type="ECO:0000256" key="3">
    <source>
        <dbReference type="SAM" id="Phobius"/>
    </source>
</evidence>
<feature type="compositionally biased region" description="Basic and acidic residues" evidence="2">
    <location>
        <begin position="640"/>
        <end position="649"/>
    </location>
</feature>
<dbReference type="Proteomes" id="UP000636479">
    <property type="component" value="Unassembled WGS sequence"/>
</dbReference>
<reference evidence="5" key="1">
    <citation type="submission" date="2020-05" db="EMBL/GenBank/DDBJ databases">
        <title>Mycena genomes resolve the evolution of fungal bioluminescence.</title>
        <authorList>
            <person name="Tsai I.J."/>
        </authorList>
    </citation>
    <scope>NUCLEOTIDE SEQUENCE</scope>
    <source>
        <strain evidence="5">171206Taipei</strain>
    </source>
</reference>
<feature type="region of interest" description="Disordered" evidence="2">
    <location>
        <begin position="1"/>
        <end position="40"/>
    </location>
</feature>
<dbReference type="InterPro" id="IPR034164">
    <property type="entry name" value="Pepsin-like_dom"/>
</dbReference>
<protein>
    <submittedName>
        <fullName evidence="5">Peptidase A1 domain-containing protein</fullName>
    </submittedName>
</protein>
<dbReference type="SUPFAM" id="SSF50630">
    <property type="entry name" value="Acid proteases"/>
    <property type="match status" value="1"/>
</dbReference>
<dbReference type="PROSITE" id="PS51767">
    <property type="entry name" value="PEPTIDASE_A1"/>
    <property type="match status" value="1"/>
</dbReference>
<dbReference type="Gene3D" id="2.40.70.10">
    <property type="entry name" value="Acid Proteases"/>
    <property type="match status" value="2"/>
</dbReference>
<dbReference type="InterPro" id="IPR001461">
    <property type="entry name" value="Aspartic_peptidase_A1"/>
</dbReference>
<dbReference type="CDD" id="cd05471">
    <property type="entry name" value="pepsin_like"/>
    <property type="match status" value="1"/>
</dbReference>
<dbReference type="InterPro" id="IPR021109">
    <property type="entry name" value="Peptidase_aspartic_dom_sf"/>
</dbReference>
<dbReference type="PANTHER" id="PTHR47966:SF57">
    <property type="entry name" value="PEPTIDASE A1 DOMAIN-CONTAINING PROTEIN"/>
    <property type="match status" value="1"/>
</dbReference>
<dbReference type="GO" id="GO:0004190">
    <property type="term" value="F:aspartic-type endopeptidase activity"/>
    <property type="evidence" value="ECO:0007669"/>
    <property type="project" value="InterPro"/>
</dbReference>
<accession>A0A8H6TEY8</accession>
<sequence>MVGLGLNGQAKGKARATARNPAAIQDTPRRHSALSTRGLEGGGGSEGIVLPLQYLEDGPYNIAYTLPVLVGDLDKKPKNFSLQVDTGSSDLWIASTACSSSACSSTPRYDPSITGTPAPADFNITYLVGSVSGPVYWDTVTVGGYSISNQALAAANKVDSEPLESRFSGILGLALPGNSIIADHIRPQTGDAPDGAVWASNLLSITPNGVAPSSPFLSVALERPGSDKVPSILGIGRHPAALVSDPSKISYEMLYGPTTNGPLFWKSGVHGITVYTSNSRTPITLGRGVSGTVYPSAVLDTGMPVILTTTAIADAIYGALSIQRAQDGFYYIPCTTPLNMTFTLDSREEIPLHPLDLSALPPVNSANPSSCIGLIQTSADATLRNPTSGIGDMVLGVPFMRNVYTVMAYDVPATNGTFPPFASASNTSNAASLSRPIRPRLGLLSLTDPIVAIDEFHRVRVLNQPLGGHGTTTPSGGGKKGIHNVGIAVLVGLGSFAGLCVLLFALRWFIVRRHLKRNGGEGLRAAGEYDLGDKKMSGTYRDVSRDDDSLPADDDVPKQQRYMQSLRTVSTDQTQIDAIPEGKDHHDVVQTLALHPQQEAEPVTPLPLSPQDHAPLLNQRAIERIPSSSSGAAVPFLQDEDGRVSEPEQRPLSMAGIGTARHRDSITSFARERSLSGLTATDERENYYSQGRNPDHRPGHPRRTSAGGDSFGSAGQAL</sequence>
<feature type="compositionally biased region" description="Basic and acidic residues" evidence="2">
    <location>
        <begin position="534"/>
        <end position="548"/>
    </location>
</feature>
<proteinExistence type="inferred from homology"/>
<dbReference type="OrthoDB" id="2747330at2759"/>
<feature type="transmembrane region" description="Helical" evidence="3">
    <location>
        <begin position="485"/>
        <end position="510"/>
    </location>
</feature>
<feature type="region of interest" description="Disordered" evidence="2">
    <location>
        <begin position="534"/>
        <end position="555"/>
    </location>
</feature>
<evidence type="ECO:0000313" key="6">
    <source>
        <dbReference type="Proteomes" id="UP000636479"/>
    </source>
</evidence>
<comment type="caution">
    <text evidence="5">The sequence shown here is derived from an EMBL/GenBank/DDBJ whole genome shotgun (WGS) entry which is preliminary data.</text>
</comment>
<name>A0A8H6TEY8_9AGAR</name>
<dbReference type="InterPro" id="IPR033121">
    <property type="entry name" value="PEPTIDASE_A1"/>
</dbReference>
<keyword evidence="6" id="KW-1185">Reference proteome</keyword>
<evidence type="ECO:0000256" key="1">
    <source>
        <dbReference type="ARBA" id="ARBA00007447"/>
    </source>
</evidence>
<gene>
    <name evidence="5" type="ORF">MIND_00131200</name>
</gene>
<evidence type="ECO:0000256" key="2">
    <source>
        <dbReference type="SAM" id="MobiDB-lite"/>
    </source>
</evidence>
<keyword evidence="3" id="KW-0812">Transmembrane</keyword>
<dbReference type="Pfam" id="PF00026">
    <property type="entry name" value="Asp"/>
    <property type="match status" value="1"/>
</dbReference>
<organism evidence="5 6">
    <name type="scientific">Mycena indigotica</name>
    <dbReference type="NCBI Taxonomy" id="2126181"/>
    <lineage>
        <taxon>Eukaryota</taxon>
        <taxon>Fungi</taxon>
        <taxon>Dikarya</taxon>
        <taxon>Basidiomycota</taxon>
        <taxon>Agaricomycotina</taxon>
        <taxon>Agaricomycetes</taxon>
        <taxon>Agaricomycetidae</taxon>
        <taxon>Agaricales</taxon>
        <taxon>Marasmiineae</taxon>
        <taxon>Mycenaceae</taxon>
        <taxon>Mycena</taxon>
    </lineage>
</organism>
<feature type="region of interest" description="Disordered" evidence="2">
    <location>
        <begin position="640"/>
        <end position="718"/>
    </location>
</feature>
<keyword evidence="3" id="KW-0472">Membrane</keyword>
<dbReference type="RefSeq" id="XP_037226154.1">
    <property type="nucleotide sequence ID" value="XM_037358244.1"/>
</dbReference>
<keyword evidence="3" id="KW-1133">Transmembrane helix</keyword>
<comment type="similarity">
    <text evidence="1">Belongs to the peptidase A1 family.</text>
</comment>
<dbReference type="PRINTS" id="PR00792">
    <property type="entry name" value="PEPSIN"/>
</dbReference>
<dbReference type="AlphaFoldDB" id="A0A8H6TEY8"/>
<dbReference type="GO" id="GO:0006508">
    <property type="term" value="P:proteolysis"/>
    <property type="evidence" value="ECO:0007669"/>
    <property type="project" value="InterPro"/>
</dbReference>
<evidence type="ECO:0000259" key="4">
    <source>
        <dbReference type="PROSITE" id="PS51767"/>
    </source>
</evidence>
<dbReference type="PANTHER" id="PTHR47966">
    <property type="entry name" value="BETA-SITE APP-CLEAVING ENZYME, ISOFORM A-RELATED"/>
    <property type="match status" value="1"/>
</dbReference>